<dbReference type="SUPFAM" id="SSF103473">
    <property type="entry name" value="MFS general substrate transporter"/>
    <property type="match status" value="1"/>
</dbReference>
<evidence type="ECO:0000256" key="2">
    <source>
        <dbReference type="ARBA" id="ARBA00022448"/>
    </source>
</evidence>
<dbReference type="AlphaFoldDB" id="A0A1H7M4W8"/>
<evidence type="ECO:0000256" key="6">
    <source>
        <dbReference type="SAM" id="Phobius"/>
    </source>
</evidence>
<name>A0A1H7M4W8_9SPHN</name>
<keyword evidence="5 6" id="KW-0472">Membrane</keyword>
<dbReference type="InterPro" id="IPR036259">
    <property type="entry name" value="MFS_trans_sf"/>
</dbReference>
<dbReference type="InterPro" id="IPR044770">
    <property type="entry name" value="MFS_spinster-like"/>
</dbReference>
<keyword evidence="3 6" id="KW-0812">Transmembrane</keyword>
<dbReference type="EMBL" id="FNZZ01000002">
    <property type="protein sequence ID" value="SEL06181.1"/>
    <property type="molecule type" value="Genomic_DNA"/>
</dbReference>
<dbReference type="PANTHER" id="PTHR23505">
    <property type="entry name" value="SPINSTER"/>
    <property type="match status" value="1"/>
</dbReference>
<gene>
    <name evidence="8" type="ORF">SAMN05216382_1382</name>
</gene>
<dbReference type="InterPro" id="IPR020846">
    <property type="entry name" value="MFS_dom"/>
</dbReference>
<feature type="transmembrane region" description="Helical" evidence="6">
    <location>
        <begin position="50"/>
        <end position="72"/>
    </location>
</feature>
<evidence type="ECO:0000256" key="3">
    <source>
        <dbReference type="ARBA" id="ARBA00022692"/>
    </source>
</evidence>
<feature type="transmembrane region" description="Helical" evidence="6">
    <location>
        <begin position="79"/>
        <end position="99"/>
    </location>
</feature>
<evidence type="ECO:0000259" key="7">
    <source>
        <dbReference type="PROSITE" id="PS50850"/>
    </source>
</evidence>
<keyword evidence="4 6" id="KW-1133">Transmembrane helix</keyword>
<reference evidence="9" key="1">
    <citation type="submission" date="2016-10" db="EMBL/GenBank/DDBJ databases">
        <authorList>
            <person name="Varghese N."/>
            <person name="Submissions S."/>
        </authorList>
    </citation>
    <scope>NUCLEOTIDE SEQUENCE [LARGE SCALE GENOMIC DNA]</scope>
    <source>
        <strain evidence="9">JS21-1</strain>
    </source>
</reference>
<accession>A0A1H7M4W8</accession>
<feature type="transmembrane region" description="Helical" evidence="6">
    <location>
        <begin position="138"/>
        <end position="162"/>
    </location>
</feature>
<feature type="transmembrane region" description="Helical" evidence="6">
    <location>
        <begin position="391"/>
        <end position="414"/>
    </location>
</feature>
<dbReference type="InterPro" id="IPR011701">
    <property type="entry name" value="MFS"/>
</dbReference>
<dbReference type="STRING" id="1855283.SAMN05216382_1382"/>
<evidence type="ECO:0000256" key="5">
    <source>
        <dbReference type="ARBA" id="ARBA00023136"/>
    </source>
</evidence>
<evidence type="ECO:0000313" key="8">
    <source>
        <dbReference type="EMBL" id="SEL06181.1"/>
    </source>
</evidence>
<sequence>MHERFSDRQRLWLVATLFLVSMLSYADRNVLSVVIEGIKRDFALSDTMVGLLIGAPFSILFALSGIFVARLADLHSRKVVLIVCLLVWSVATILCGISGGVWMLVIARMLVGVGEAGTAPASHSLAADYCPPEQRSRAYAALTASAAVGGFVALTAGGLVAGRYGWRAAFLGMALLSLPVLVLACLVLVEPRAATIVRRGEHPAKTDLLRQVRALAAKRSYVLIVFGVTLYGFVAYGPLLLAPAYMIRVLRVDVAQVGLTFGPALGAGTLIGSLLGGLLGDRLSRRDARWLVRLPGLGLLASTPIGLLAFRANDSATFIVACTLLVGVLSACLPILFAALQAVCGPGRRALATALLFGSLNMIAMTFGPLLTGSLSDIFSQTQGVQGFRSALLASIWLLIPAGLIVIAAGRWLIDEVES</sequence>
<dbReference type="PROSITE" id="PS50850">
    <property type="entry name" value="MFS"/>
    <property type="match status" value="1"/>
</dbReference>
<dbReference type="GO" id="GO:0016020">
    <property type="term" value="C:membrane"/>
    <property type="evidence" value="ECO:0007669"/>
    <property type="project" value="UniProtKB-SubCell"/>
</dbReference>
<feature type="transmembrane region" description="Helical" evidence="6">
    <location>
        <begin position="168"/>
        <end position="189"/>
    </location>
</feature>
<dbReference type="CDD" id="cd17328">
    <property type="entry name" value="MFS_spinster_like"/>
    <property type="match status" value="1"/>
</dbReference>
<dbReference type="Gene3D" id="1.20.1250.20">
    <property type="entry name" value="MFS general substrate transporter like domains"/>
    <property type="match status" value="1"/>
</dbReference>
<dbReference type="Pfam" id="PF07690">
    <property type="entry name" value="MFS_1"/>
    <property type="match status" value="1"/>
</dbReference>
<keyword evidence="2" id="KW-0813">Transport</keyword>
<feature type="transmembrane region" description="Helical" evidence="6">
    <location>
        <begin position="291"/>
        <end position="310"/>
    </location>
</feature>
<evidence type="ECO:0000256" key="4">
    <source>
        <dbReference type="ARBA" id="ARBA00022989"/>
    </source>
</evidence>
<feature type="transmembrane region" description="Helical" evidence="6">
    <location>
        <begin position="220"/>
        <end position="241"/>
    </location>
</feature>
<comment type="subcellular location">
    <subcellularLocation>
        <location evidence="1">Membrane</location>
        <topology evidence="1">Multi-pass membrane protein</topology>
    </subcellularLocation>
</comment>
<organism evidence="8 9">
    <name type="scientific">Sphingomonas palmae</name>
    <dbReference type="NCBI Taxonomy" id="1855283"/>
    <lineage>
        <taxon>Bacteria</taxon>
        <taxon>Pseudomonadati</taxon>
        <taxon>Pseudomonadota</taxon>
        <taxon>Alphaproteobacteria</taxon>
        <taxon>Sphingomonadales</taxon>
        <taxon>Sphingomonadaceae</taxon>
        <taxon>Sphingomonas</taxon>
    </lineage>
</organism>
<feature type="transmembrane region" description="Helical" evidence="6">
    <location>
        <begin position="105"/>
        <end position="126"/>
    </location>
</feature>
<feature type="transmembrane region" description="Helical" evidence="6">
    <location>
        <begin position="261"/>
        <end position="279"/>
    </location>
</feature>
<keyword evidence="9" id="KW-1185">Reference proteome</keyword>
<proteinExistence type="predicted"/>
<feature type="transmembrane region" description="Helical" evidence="6">
    <location>
        <begin position="316"/>
        <end position="338"/>
    </location>
</feature>
<evidence type="ECO:0000256" key="1">
    <source>
        <dbReference type="ARBA" id="ARBA00004141"/>
    </source>
</evidence>
<dbReference type="GO" id="GO:0022857">
    <property type="term" value="F:transmembrane transporter activity"/>
    <property type="evidence" value="ECO:0007669"/>
    <property type="project" value="InterPro"/>
</dbReference>
<dbReference type="PANTHER" id="PTHR23505:SF79">
    <property type="entry name" value="PROTEIN SPINSTER"/>
    <property type="match status" value="1"/>
</dbReference>
<evidence type="ECO:0000313" key="9">
    <source>
        <dbReference type="Proteomes" id="UP000199214"/>
    </source>
</evidence>
<dbReference type="Proteomes" id="UP000199214">
    <property type="component" value="Unassembled WGS sequence"/>
</dbReference>
<protein>
    <submittedName>
        <fullName evidence="8">Sugar phosphate permease</fullName>
    </submittedName>
</protein>
<feature type="domain" description="Major facilitator superfamily (MFS) profile" evidence="7">
    <location>
        <begin position="13"/>
        <end position="418"/>
    </location>
</feature>
<feature type="transmembrane region" description="Helical" evidence="6">
    <location>
        <begin position="350"/>
        <end position="371"/>
    </location>
</feature>